<dbReference type="RefSeq" id="XP_022253521.1">
    <property type="nucleotide sequence ID" value="XM_022397813.1"/>
</dbReference>
<organism evidence="9 12">
    <name type="scientific">Limulus polyphemus</name>
    <name type="common">Atlantic horseshoe crab</name>
    <dbReference type="NCBI Taxonomy" id="6850"/>
    <lineage>
        <taxon>Eukaryota</taxon>
        <taxon>Metazoa</taxon>
        <taxon>Ecdysozoa</taxon>
        <taxon>Arthropoda</taxon>
        <taxon>Chelicerata</taxon>
        <taxon>Merostomata</taxon>
        <taxon>Xiphosura</taxon>
        <taxon>Limulidae</taxon>
        <taxon>Limulus</taxon>
    </lineage>
</organism>
<comment type="similarity">
    <text evidence="2">Belongs to the UbiA prenyltransferase family.</text>
</comment>
<evidence type="ECO:0000256" key="7">
    <source>
        <dbReference type="ARBA" id="ARBA00023136"/>
    </source>
</evidence>
<dbReference type="PIRSF" id="PIRSF005355">
    <property type="entry name" value="UBIAD1"/>
    <property type="match status" value="1"/>
</dbReference>
<dbReference type="Pfam" id="PF01040">
    <property type="entry name" value="UbiA"/>
    <property type="match status" value="1"/>
</dbReference>
<feature type="transmembrane region" description="Helical" evidence="8">
    <location>
        <begin position="305"/>
        <end position="327"/>
    </location>
</feature>
<accession>A0ABM1TCB6</accession>
<evidence type="ECO:0000256" key="3">
    <source>
        <dbReference type="ARBA" id="ARBA00022602"/>
    </source>
</evidence>
<feature type="transmembrane region" description="Helical" evidence="8">
    <location>
        <begin position="233"/>
        <end position="254"/>
    </location>
</feature>
<comment type="subcellular location">
    <subcellularLocation>
        <location evidence="1">Membrane</location>
        <topology evidence="1">Multi-pass membrane protein</topology>
    </subcellularLocation>
</comment>
<feature type="transmembrane region" description="Helical" evidence="8">
    <location>
        <begin position="260"/>
        <end position="284"/>
    </location>
</feature>
<keyword evidence="4" id="KW-0808">Transferase</keyword>
<reference evidence="10 11" key="1">
    <citation type="submission" date="2025-05" db="UniProtKB">
        <authorList>
            <consortium name="RefSeq"/>
        </authorList>
    </citation>
    <scope>IDENTIFICATION</scope>
    <source>
        <tissue evidence="10 11">Muscle</tissue>
    </source>
</reference>
<dbReference type="InterPro" id="IPR000537">
    <property type="entry name" value="UbiA_prenyltransferase"/>
</dbReference>
<dbReference type="Proteomes" id="UP000694941">
    <property type="component" value="Unplaced"/>
</dbReference>
<evidence type="ECO:0000256" key="4">
    <source>
        <dbReference type="ARBA" id="ARBA00022679"/>
    </source>
</evidence>
<keyword evidence="7 8" id="KW-0472">Membrane</keyword>
<name>A0ABM1TCB6_LIMPO</name>
<dbReference type="RefSeq" id="XP_022253523.1">
    <property type="nucleotide sequence ID" value="XM_022397815.1"/>
</dbReference>
<evidence type="ECO:0000313" key="9">
    <source>
        <dbReference type="Proteomes" id="UP000694941"/>
    </source>
</evidence>
<evidence type="ECO:0000256" key="5">
    <source>
        <dbReference type="ARBA" id="ARBA00022692"/>
    </source>
</evidence>
<evidence type="ECO:0000256" key="2">
    <source>
        <dbReference type="ARBA" id="ARBA00005985"/>
    </source>
</evidence>
<feature type="transmembrane region" description="Helical" evidence="8">
    <location>
        <begin position="62"/>
        <end position="83"/>
    </location>
</feature>
<dbReference type="InterPro" id="IPR026046">
    <property type="entry name" value="UBIAD1"/>
</dbReference>
<evidence type="ECO:0000313" key="10">
    <source>
        <dbReference type="RefSeq" id="XP_022253520.1"/>
    </source>
</evidence>
<feature type="transmembrane region" description="Helical" evidence="8">
    <location>
        <begin position="148"/>
        <end position="166"/>
    </location>
</feature>
<dbReference type="GeneID" id="106469321"/>
<protein>
    <submittedName>
        <fullName evidence="10 11">UbiA prenyltransferase domain-containing protein 1 homolog</fullName>
    </submittedName>
</protein>
<feature type="transmembrane region" description="Helical" evidence="8">
    <location>
        <begin position="122"/>
        <end position="142"/>
    </location>
</feature>
<feature type="transmembrane region" description="Helical" evidence="8">
    <location>
        <begin position="204"/>
        <end position="221"/>
    </location>
</feature>
<evidence type="ECO:0000313" key="13">
    <source>
        <dbReference type="RefSeq" id="XP_022253523.1"/>
    </source>
</evidence>
<dbReference type="CDD" id="cd13962">
    <property type="entry name" value="PT_UbiA_UBIAD1"/>
    <property type="match status" value="1"/>
</dbReference>
<evidence type="ECO:0000256" key="6">
    <source>
        <dbReference type="ARBA" id="ARBA00022989"/>
    </source>
</evidence>
<evidence type="ECO:0000256" key="1">
    <source>
        <dbReference type="ARBA" id="ARBA00004141"/>
    </source>
</evidence>
<keyword evidence="5 8" id="KW-0812">Transmembrane</keyword>
<evidence type="ECO:0000313" key="11">
    <source>
        <dbReference type="RefSeq" id="XP_022253521.1"/>
    </source>
</evidence>
<dbReference type="RefSeq" id="XP_022253522.1">
    <property type="nucleotide sequence ID" value="XM_022397814.1"/>
</dbReference>
<dbReference type="PANTHER" id="PTHR13929">
    <property type="entry name" value="1,4-DIHYDROXY-2-NAPHTHOATE OCTAPRENYLTRANSFERASE"/>
    <property type="match status" value="1"/>
</dbReference>
<evidence type="ECO:0000256" key="8">
    <source>
        <dbReference type="SAM" id="Phobius"/>
    </source>
</evidence>
<keyword evidence="6 8" id="KW-1133">Transmembrane helix</keyword>
<sequence>MKASNSFELKRLTSDDCKNEMPQVEVSKETAQAHSRFWDYVLAVRPWSFSASLTSVGLGTVLAYKLATSFSVMVLLATIMICLSVHISGNLLNTYFDYVNGVDDKYSDDRTLVDNKLTANEIYYLAIISYVFSCTWVVILIYLSPAKVGLLIFYALGLVSSYIYTGGVCLKYRALGDALILVTFSPLITFFTFLAQTRFLDLSLLWYSLPFAFFTEAILHSNNTRDIGNDSRAGIVTVAILLGYAGSKLLYSFLLFLPYIILLILGIESSTWMFLPLVTVPYALQLQRQLGNKQIKKLPTQTAQLTLFFGILYIIACAGAPPLFGFIKHLHK</sequence>
<gene>
    <name evidence="10 11 12 13" type="primary">LOC106469321</name>
</gene>
<dbReference type="PANTHER" id="PTHR13929:SF0">
    <property type="entry name" value="UBIA PRENYLTRANSFERASE DOMAIN-CONTAINING PROTEIN 1"/>
    <property type="match status" value="1"/>
</dbReference>
<proteinExistence type="inferred from homology"/>
<keyword evidence="9" id="KW-1185">Reference proteome</keyword>
<keyword evidence="3" id="KW-0637">Prenyltransferase</keyword>
<dbReference type="RefSeq" id="XP_022253520.1">
    <property type="nucleotide sequence ID" value="XM_022397812.1"/>
</dbReference>
<feature type="transmembrane region" description="Helical" evidence="8">
    <location>
        <begin position="178"/>
        <end position="198"/>
    </location>
</feature>
<evidence type="ECO:0000313" key="12">
    <source>
        <dbReference type="RefSeq" id="XP_022253522.1"/>
    </source>
</evidence>